<organism evidence="3 4">
    <name type="scientific">Enterococcus silesiacus</name>
    <dbReference type="NCBI Taxonomy" id="332949"/>
    <lineage>
        <taxon>Bacteria</taxon>
        <taxon>Bacillati</taxon>
        <taxon>Bacillota</taxon>
        <taxon>Bacilli</taxon>
        <taxon>Lactobacillales</taxon>
        <taxon>Enterococcaceae</taxon>
        <taxon>Enterococcus</taxon>
    </lineage>
</organism>
<dbReference type="PANTHER" id="PTHR11067:SF9">
    <property type="entry name" value="INOSINE TRIPHOSPHATE PYROPHOSPHATASE"/>
    <property type="match status" value="1"/>
</dbReference>
<protein>
    <submittedName>
        <fullName evidence="3">RdgB/HAM1 family non-canonical purine NTP pyrophosphatase</fullName>
    </submittedName>
</protein>
<dbReference type="Pfam" id="PF01725">
    <property type="entry name" value="Ham1p_like"/>
    <property type="match status" value="1"/>
</dbReference>
<evidence type="ECO:0000256" key="1">
    <source>
        <dbReference type="ARBA" id="ARBA00008023"/>
    </source>
</evidence>
<keyword evidence="2" id="KW-0378">Hydrolase</keyword>
<dbReference type="SUPFAM" id="SSF52972">
    <property type="entry name" value="ITPase-like"/>
    <property type="match status" value="1"/>
</dbReference>
<dbReference type="CDD" id="cd00515">
    <property type="entry name" value="HAM1"/>
    <property type="match status" value="1"/>
</dbReference>
<dbReference type="Proteomes" id="UP000183039">
    <property type="component" value="Unassembled WGS sequence"/>
</dbReference>
<sequence length="201" mass="22605">MTEMEIIVGTNNQGKLQEMQSAYPKDQIRFVSYVDYTNKEYEVAETGKTYAENALLKARFYAKIVGKPVLADDGGLEIKAFPTLLGVETARFFKAGMNDSEKNQQLFELFEGQPSLTRAISLNAVLVYAWPNGESLISGQELKGELTTKEVGEMGYGFDKIFYLPKKHTTLAQLPKAQRNDLSPRVSALKQLIEQLKEQPR</sequence>
<comment type="caution">
    <text evidence="3">The sequence shown here is derived from an EMBL/GenBank/DDBJ whole genome shotgun (WGS) entry which is preliminary data.</text>
</comment>
<dbReference type="GO" id="GO:0047429">
    <property type="term" value="F:nucleoside triphosphate diphosphatase activity"/>
    <property type="evidence" value="ECO:0007669"/>
    <property type="project" value="InterPro"/>
</dbReference>
<evidence type="ECO:0000313" key="3">
    <source>
        <dbReference type="EMBL" id="OJG92765.1"/>
    </source>
</evidence>
<dbReference type="EMBL" id="JXLC01000004">
    <property type="protein sequence ID" value="OJG92765.1"/>
    <property type="molecule type" value="Genomic_DNA"/>
</dbReference>
<dbReference type="AlphaFoldDB" id="A0AA91JQE4"/>
<dbReference type="InterPro" id="IPR002637">
    <property type="entry name" value="RdgB/HAM1"/>
</dbReference>
<comment type="similarity">
    <text evidence="1">Belongs to the HAM1 NTPase family.</text>
</comment>
<reference evidence="3 4" key="1">
    <citation type="submission" date="2014-12" db="EMBL/GenBank/DDBJ databases">
        <title>Draft genome sequences of 29 type strains of Enterococci.</title>
        <authorList>
            <person name="Zhong Z."/>
            <person name="Sun Z."/>
            <person name="Liu W."/>
            <person name="Zhang W."/>
            <person name="Zhang H."/>
        </authorList>
    </citation>
    <scope>NUCLEOTIDE SEQUENCE [LARGE SCALE GENOMIC DNA]</scope>
    <source>
        <strain evidence="3 4">DSM 22801</strain>
    </source>
</reference>
<name>A0AA91JQE4_9ENTE</name>
<proteinExistence type="inferred from homology"/>
<accession>A0AA91JQE4</accession>
<dbReference type="GO" id="GO:0005829">
    <property type="term" value="C:cytosol"/>
    <property type="evidence" value="ECO:0007669"/>
    <property type="project" value="TreeGrafter"/>
</dbReference>
<gene>
    <name evidence="3" type="ORF">RV15_GL002710</name>
</gene>
<dbReference type="Gene3D" id="3.90.950.10">
    <property type="match status" value="1"/>
</dbReference>
<dbReference type="GO" id="GO:0009143">
    <property type="term" value="P:nucleoside triphosphate catabolic process"/>
    <property type="evidence" value="ECO:0007669"/>
    <property type="project" value="InterPro"/>
</dbReference>
<dbReference type="PANTHER" id="PTHR11067">
    <property type="entry name" value="INOSINE TRIPHOSPHATE PYROPHOSPHATASE/HAM1 PROTEIN"/>
    <property type="match status" value="1"/>
</dbReference>
<evidence type="ECO:0000313" key="4">
    <source>
        <dbReference type="Proteomes" id="UP000183039"/>
    </source>
</evidence>
<dbReference type="InterPro" id="IPR029001">
    <property type="entry name" value="ITPase-like_fam"/>
</dbReference>
<evidence type="ECO:0000256" key="2">
    <source>
        <dbReference type="ARBA" id="ARBA00022801"/>
    </source>
</evidence>